<dbReference type="InterPro" id="IPR008207">
    <property type="entry name" value="Sig_transdc_His_kin_Hpt_dom"/>
</dbReference>
<dbReference type="Gene3D" id="1.10.287.560">
    <property type="entry name" value="Histidine kinase CheA-like, homodimeric domain"/>
    <property type="match status" value="1"/>
</dbReference>
<dbReference type="Pfam" id="PF01627">
    <property type="entry name" value="Hpt"/>
    <property type="match status" value="1"/>
</dbReference>
<dbReference type="SMART" id="SM00073">
    <property type="entry name" value="HPT"/>
    <property type="match status" value="1"/>
</dbReference>
<dbReference type="InterPro" id="IPR002545">
    <property type="entry name" value="CheW-lke_dom"/>
</dbReference>
<dbReference type="PROSITE" id="PS50109">
    <property type="entry name" value="HIS_KIN"/>
    <property type="match status" value="1"/>
</dbReference>
<proteinExistence type="predicted"/>
<dbReference type="PROSITE" id="PS50894">
    <property type="entry name" value="HPT"/>
    <property type="match status" value="1"/>
</dbReference>
<dbReference type="PROSITE" id="PS50851">
    <property type="entry name" value="CHEW"/>
    <property type="match status" value="1"/>
</dbReference>
<dbReference type="GO" id="GO:0005737">
    <property type="term" value="C:cytoplasm"/>
    <property type="evidence" value="ECO:0007669"/>
    <property type="project" value="InterPro"/>
</dbReference>
<feature type="modified residue" description="Phosphohistidine" evidence="12">
    <location>
        <position position="44"/>
    </location>
</feature>
<feature type="domain" description="Histidine kinase" evidence="14">
    <location>
        <begin position="315"/>
        <end position="522"/>
    </location>
</feature>
<feature type="compositionally biased region" description="Polar residues" evidence="13">
    <location>
        <begin position="263"/>
        <end position="275"/>
    </location>
</feature>
<evidence type="ECO:0000256" key="4">
    <source>
        <dbReference type="ARBA" id="ARBA00022500"/>
    </source>
</evidence>
<evidence type="ECO:0000256" key="6">
    <source>
        <dbReference type="ARBA" id="ARBA00022679"/>
    </source>
</evidence>
<dbReference type="EMBL" id="JABCJE010000002">
    <property type="protein sequence ID" value="NVO23136.1"/>
    <property type="molecule type" value="Genomic_DNA"/>
</dbReference>
<keyword evidence="7" id="KW-0547">Nucleotide-binding</keyword>
<dbReference type="Pfam" id="PF02518">
    <property type="entry name" value="HATPase_c"/>
    <property type="match status" value="1"/>
</dbReference>
<dbReference type="Gene3D" id="2.30.30.40">
    <property type="entry name" value="SH3 Domains"/>
    <property type="match status" value="1"/>
</dbReference>
<dbReference type="Pfam" id="PF02895">
    <property type="entry name" value="H-kinase_dim"/>
    <property type="match status" value="1"/>
</dbReference>
<dbReference type="InterPro" id="IPR037006">
    <property type="entry name" value="CheA-like_homodim_sf"/>
</dbReference>
<keyword evidence="6" id="KW-0808">Transferase</keyword>
<evidence type="ECO:0000256" key="3">
    <source>
        <dbReference type="ARBA" id="ARBA00021495"/>
    </source>
</evidence>
<feature type="domain" description="CheW-like" evidence="15">
    <location>
        <begin position="524"/>
        <end position="660"/>
    </location>
</feature>
<reference evidence="17 18" key="1">
    <citation type="submission" date="2020-04" db="EMBL/GenBank/DDBJ databases">
        <title>Donghicola sp., a member of the Rhodobacteraceae family isolated from mangrove forest in Thailand.</title>
        <authorList>
            <person name="Charoenyingcharoen P."/>
            <person name="Yukphan P."/>
        </authorList>
    </citation>
    <scope>NUCLEOTIDE SEQUENCE [LARGE SCALE GENOMIC DNA]</scope>
    <source>
        <strain evidence="17 18">B5-SW-15</strain>
    </source>
</reference>
<evidence type="ECO:0000256" key="13">
    <source>
        <dbReference type="SAM" id="MobiDB-lite"/>
    </source>
</evidence>
<evidence type="ECO:0000259" key="15">
    <source>
        <dbReference type="PROSITE" id="PS50851"/>
    </source>
</evidence>
<keyword evidence="9" id="KW-0067">ATP-binding</keyword>
<dbReference type="SMART" id="SM00260">
    <property type="entry name" value="CheW"/>
    <property type="match status" value="1"/>
</dbReference>
<dbReference type="Pfam" id="PF01584">
    <property type="entry name" value="CheW"/>
    <property type="match status" value="1"/>
</dbReference>
<evidence type="ECO:0000256" key="7">
    <source>
        <dbReference type="ARBA" id="ARBA00022741"/>
    </source>
</evidence>
<dbReference type="GO" id="GO:0000155">
    <property type="term" value="F:phosphorelay sensor kinase activity"/>
    <property type="evidence" value="ECO:0007669"/>
    <property type="project" value="InterPro"/>
</dbReference>
<feature type="region of interest" description="Disordered" evidence="13">
    <location>
        <begin position="254"/>
        <end position="278"/>
    </location>
</feature>
<dbReference type="InterPro" id="IPR005467">
    <property type="entry name" value="His_kinase_dom"/>
</dbReference>
<dbReference type="InterPro" id="IPR036890">
    <property type="entry name" value="HATPase_C_sf"/>
</dbReference>
<dbReference type="PRINTS" id="PR00344">
    <property type="entry name" value="BCTRLSENSOR"/>
</dbReference>
<keyword evidence="8" id="KW-0418">Kinase</keyword>
<comment type="function">
    <text evidence="11">Involved in the transmission of sensory signals from the chemoreceptors to the flagellar motors. CheA is autophosphorylated; it can transfer its phosphate group to either CheB or CheY.</text>
</comment>
<dbReference type="Proteomes" id="UP000592216">
    <property type="component" value="Unassembled WGS sequence"/>
</dbReference>
<dbReference type="SMART" id="SM01231">
    <property type="entry name" value="H-kinase_dim"/>
    <property type="match status" value="1"/>
</dbReference>
<dbReference type="InterPro" id="IPR036061">
    <property type="entry name" value="CheW-like_dom_sf"/>
</dbReference>
<evidence type="ECO:0000256" key="8">
    <source>
        <dbReference type="ARBA" id="ARBA00022777"/>
    </source>
</evidence>
<comment type="catalytic activity">
    <reaction evidence="1">
        <text>ATP + protein L-histidine = ADP + protein N-phospho-L-histidine.</text>
        <dbReference type="EC" id="2.7.13.3"/>
    </reaction>
</comment>
<dbReference type="InterPro" id="IPR051315">
    <property type="entry name" value="Bact_Chemotaxis_CheA"/>
</dbReference>
<dbReference type="FunFam" id="3.30.565.10:FF:000016">
    <property type="entry name" value="Chemotaxis protein CheA, putative"/>
    <property type="match status" value="1"/>
</dbReference>
<evidence type="ECO:0000259" key="16">
    <source>
        <dbReference type="PROSITE" id="PS50894"/>
    </source>
</evidence>
<gene>
    <name evidence="17" type="ORF">HJ536_07195</name>
</gene>
<dbReference type="SUPFAM" id="SSF55874">
    <property type="entry name" value="ATPase domain of HSP90 chaperone/DNA topoisomerase II/histidine kinase"/>
    <property type="match status" value="1"/>
</dbReference>
<name>A0A850Q220_9RHOB</name>
<keyword evidence="5 12" id="KW-0597">Phosphoprotein</keyword>
<keyword evidence="10" id="KW-0902">Two-component regulatory system</keyword>
<dbReference type="SUPFAM" id="SSF50341">
    <property type="entry name" value="CheW-like"/>
    <property type="match status" value="1"/>
</dbReference>
<keyword evidence="4" id="KW-0145">Chemotaxis</keyword>
<dbReference type="Gene3D" id="1.20.120.160">
    <property type="entry name" value="HPT domain"/>
    <property type="match status" value="1"/>
</dbReference>
<dbReference type="CDD" id="cd16916">
    <property type="entry name" value="HATPase_CheA-like"/>
    <property type="match status" value="1"/>
</dbReference>
<dbReference type="InterPro" id="IPR036097">
    <property type="entry name" value="HisK_dim/P_sf"/>
</dbReference>
<dbReference type="EC" id="2.7.13.3" evidence="2"/>
<evidence type="ECO:0000256" key="11">
    <source>
        <dbReference type="ARBA" id="ARBA00035100"/>
    </source>
</evidence>
<dbReference type="SMART" id="SM00387">
    <property type="entry name" value="HATPase_c"/>
    <property type="match status" value="1"/>
</dbReference>
<evidence type="ECO:0000256" key="9">
    <source>
        <dbReference type="ARBA" id="ARBA00022840"/>
    </source>
</evidence>
<evidence type="ECO:0000256" key="1">
    <source>
        <dbReference type="ARBA" id="ARBA00000085"/>
    </source>
</evidence>
<sequence length="672" mass="72338">MDTLKATFFAECEELVEAMAEGLNQIASDDWDTETVNAIFRAVHSIKGAAGAFGLEKLVAFAHRFETVLDRIRSHELSIETEVLRVITRSSDVLAELVELAQSDAEGTPSAYDALLQDLSKFTGAADVAVAEEPFFAPLAFAPMPLLLDENQTICVRIFPDAAFYRNGHEPERLIGALGEQISVRCDFDAVPLLDGFDLDLGYLDWKVEVSDTPREQIEAALTYVQGLGQIGIHEEPPFLLDLSLAPQIVAPEVEQSAPEPRPTSSSPRQASAQTLRVDPERVDRLINTVGELIINQAVIAQKIDASGRGPDGDVSAALDDYRYLAREIQEAVMSIRAQPVKSLFQRLARVVREAGEATGKQVQFETVGENTEIDKTLIERLADPLTHMLRNAVDHGLENPDRRAKTSKPQIGTVRLMAAHRSGHVVIEVADDGAGLNRTKILEKARDKGLVPADAKLSDSEVDNLLFMPGFSTADQVTNLSGRGVGMDVVKTAITAIGGRISISSEPGKGSIFSISLPLTLAVLDGIVVSVADETMVVPIASIIETIRPAVGDVIQVGHDQWVLKVRGAYVPIVALGQLLGLSKALAIPQKGPFILIEAEDASVFAFSVNEIWDQRQIVIKSLEGNYGAVPGISAATILGDGKIALIVDPDALISLAGRPQLETDLIAENG</sequence>
<evidence type="ECO:0000313" key="18">
    <source>
        <dbReference type="Proteomes" id="UP000592216"/>
    </source>
</evidence>
<evidence type="ECO:0000259" key="14">
    <source>
        <dbReference type="PROSITE" id="PS50109"/>
    </source>
</evidence>
<dbReference type="GO" id="GO:0005524">
    <property type="term" value="F:ATP binding"/>
    <property type="evidence" value="ECO:0007669"/>
    <property type="project" value="UniProtKB-KW"/>
</dbReference>
<dbReference type="CDD" id="cd00088">
    <property type="entry name" value="HPT"/>
    <property type="match status" value="1"/>
</dbReference>
<dbReference type="InterPro" id="IPR003594">
    <property type="entry name" value="HATPase_dom"/>
</dbReference>
<dbReference type="CDD" id="cd00731">
    <property type="entry name" value="CheA_reg"/>
    <property type="match status" value="1"/>
</dbReference>
<dbReference type="SUPFAM" id="SSF47384">
    <property type="entry name" value="Homodimeric domain of signal transducing histidine kinase"/>
    <property type="match status" value="1"/>
</dbReference>
<dbReference type="AlphaFoldDB" id="A0A850Q220"/>
<dbReference type="PANTHER" id="PTHR43395">
    <property type="entry name" value="SENSOR HISTIDINE KINASE CHEA"/>
    <property type="match status" value="1"/>
</dbReference>
<evidence type="ECO:0000256" key="12">
    <source>
        <dbReference type="PROSITE-ProRule" id="PRU00110"/>
    </source>
</evidence>
<organism evidence="17 18">
    <name type="scientific">Donghicola mangrovi</name>
    <dbReference type="NCBI Taxonomy" id="2729614"/>
    <lineage>
        <taxon>Bacteria</taxon>
        <taxon>Pseudomonadati</taxon>
        <taxon>Pseudomonadota</taxon>
        <taxon>Alphaproteobacteria</taxon>
        <taxon>Rhodobacterales</taxon>
        <taxon>Roseobacteraceae</taxon>
        <taxon>Donghicola</taxon>
    </lineage>
</organism>
<dbReference type="Gene3D" id="3.30.565.10">
    <property type="entry name" value="Histidine kinase-like ATPase, C-terminal domain"/>
    <property type="match status" value="1"/>
</dbReference>
<protein>
    <recommendedName>
        <fullName evidence="3">Chemotaxis protein CheA</fullName>
        <ecNumber evidence="2">2.7.13.3</ecNumber>
    </recommendedName>
</protein>
<dbReference type="PANTHER" id="PTHR43395:SF10">
    <property type="entry name" value="CHEMOTAXIS PROTEIN CHEA"/>
    <property type="match status" value="1"/>
</dbReference>
<dbReference type="InterPro" id="IPR004358">
    <property type="entry name" value="Sig_transdc_His_kin-like_C"/>
</dbReference>
<accession>A0A850Q220</accession>
<evidence type="ECO:0000256" key="5">
    <source>
        <dbReference type="ARBA" id="ARBA00022553"/>
    </source>
</evidence>
<feature type="domain" description="HPt" evidence="16">
    <location>
        <begin position="1"/>
        <end position="101"/>
    </location>
</feature>
<evidence type="ECO:0000256" key="10">
    <source>
        <dbReference type="ARBA" id="ARBA00023012"/>
    </source>
</evidence>
<evidence type="ECO:0000256" key="2">
    <source>
        <dbReference type="ARBA" id="ARBA00012438"/>
    </source>
</evidence>
<evidence type="ECO:0000313" key="17">
    <source>
        <dbReference type="EMBL" id="NVO23136.1"/>
    </source>
</evidence>
<dbReference type="InterPro" id="IPR036641">
    <property type="entry name" value="HPT_dom_sf"/>
</dbReference>
<comment type="caution">
    <text evidence="17">The sequence shown here is derived from an EMBL/GenBank/DDBJ whole genome shotgun (WGS) entry which is preliminary data.</text>
</comment>
<dbReference type="InterPro" id="IPR004105">
    <property type="entry name" value="CheA-like_dim"/>
</dbReference>
<dbReference type="SUPFAM" id="SSF47226">
    <property type="entry name" value="Histidine-containing phosphotransfer domain, HPT domain"/>
    <property type="match status" value="1"/>
</dbReference>
<dbReference type="GO" id="GO:0006935">
    <property type="term" value="P:chemotaxis"/>
    <property type="evidence" value="ECO:0007669"/>
    <property type="project" value="UniProtKB-KW"/>
</dbReference>